<dbReference type="GO" id="GO:0003677">
    <property type="term" value="F:DNA binding"/>
    <property type="evidence" value="ECO:0007669"/>
    <property type="project" value="UniProtKB-KW"/>
</dbReference>
<protein>
    <submittedName>
        <fullName evidence="2">Homeodomain-like protein</fullName>
    </submittedName>
</protein>
<evidence type="ECO:0000256" key="1">
    <source>
        <dbReference type="SAM" id="MobiDB-lite"/>
    </source>
</evidence>
<dbReference type="AlphaFoldDB" id="A0A6L2M525"/>
<organism evidence="2">
    <name type="scientific">Tanacetum cinerariifolium</name>
    <name type="common">Dalmatian daisy</name>
    <name type="synonym">Chrysanthemum cinerariifolium</name>
    <dbReference type="NCBI Taxonomy" id="118510"/>
    <lineage>
        <taxon>Eukaryota</taxon>
        <taxon>Viridiplantae</taxon>
        <taxon>Streptophyta</taxon>
        <taxon>Embryophyta</taxon>
        <taxon>Tracheophyta</taxon>
        <taxon>Spermatophyta</taxon>
        <taxon>Magnoliopsida</taxon>
        <taxon>eudicotyledons</taxon>
        <taxon>Gunneridae</taxon>
        <taxon>Pentapetalae</taxon>
        <taxon>asterids</taxon>
        <taxon>campanulids</taxon>
        <taxon>Asterales</taxon>
        <taxon>Asteraceae</taxon>
        <taxon>Asteroideae</taxon>
        <taxon>Anthemideae</taxon>
        <taxon>Anthemidinae</taxon>
        <taxon>Tanacetum</taxon>
    </lineage>
</organism>
<sequence>MREMETLKFVLDHVSSELDSSDESTFLVDHPFLLDEEMDTNDDHKPIKKQKTTYNATKARKSKQENLGHESKRQFGHGESGTEVKVERNEMGPEKPKEQENGGVGSRRQGTRNRPPTAKALEAIANGLLTKDSKKKGKEDNVRRPRKRTSSRGEVGGAVSECSTGDASSGVKGDDEDGEIEYLG</sequence>
<comment type="caution">
    <text evidence="2">The sequence shown here is derived from an EMBL/GenBank/DDBJ whole genome shotgun (WGS) entry which is preliminary data.</text>
</comment>
<feature type="compositionally biased region" description="Basic and acidic residues" evidence="1">
    <location>
        <begin position="80"/>
        <end position="100"/>
    </location>
</feature>
<gene>
    <name evidence="2" type="ORF">Tci_040517</name>
</gene>
<feature type="compositionally biased region" description="Basic and acidic residues" evidence="1">
    <location>
        <begin position="62"/>
        <end position="73"/>
    </location>
</feature>
<accession>A0A6L2M525</accession>
<name>A0A6L2M525_TANCI</name>
<proteinExistence type="predicted"/>
<dbReference type="EMBL" id="BKCJ010005769">
    <property type="protein sequence ID" value="GEU68539.1"/>
    <property type="molecule type" value="Genomic_DNA"/>
</dbReference>
<feature type="compositionally biased region" description="Acidic residues" evidence="1">
    <location>
        <begin position="174"/>
        <end position="184"/>
    </location>
</feature>
<keyword evidence="2" id="KW-0371">Homeobox</keyword>
<evidence type="ECO:0000313" key="2">
    <source>
        <dbReference type="EMBL" id="GEU68539.1"/>
    </source>
</evidence>
<feature type="region of interest" description="Disordered" evidence="1">
    <location>
        <begin position="37"/>
        <end position="184"/>
    </location>
</feature>
<reference evidence="2" key="1">
    <citation type="journal article" date="2019" name="Sci. Rep.">
        <title>Draft genome of Tanacetum cinerariifolium, the natural source of mosquito coil.</title>
        <authorList>
            <person name="Yamashiro T."/>
            <person name="Shiraishi A."/>
            <person name="Satake H."/>
            <person name="Nakayama K."/>
        </authorList>
    </citation>
    <scope>NUCLEOTIDE SEQUENCE</scope>
</reference>
<keyword evidence="2" id="KW-0238">DNA-binding</keyword>